<dbReference type="InterPro" id="IPR006530">
    <property type="entry name" value="YD"/>
</dbReference>
<evidence type="ECO:0000256" key="3">
    <source>
        <dbReference type="SAM" id="Phobius"/>
    </source>
</evidence>
<keyword evidence="3" id="KW-1133">Transmembrane helix</keyword>
<evidence type="ECO:0000259" key="4">
    <source>
        <dbReference type="Pfam" id="PF20148"/>
    </source>
</evidence>
<comment type="caution">
    <text evidence="7">The sequence shown here is derived from an EMBL/GenBank/DDBJ whole genome shotgun (WGS) entry which is preliminary data.</text>
</comment>
<feature type="domain" description="Teneurin-like YD-shell" evidence="6">
    <location>
        <begin position="527"/>
        <end position="725"/>
    </location>
</feature>
<dbReference type="EMBL" id="JAVREM010000006">
    <property type="protein sequence ID" value="MDT0318479.1"/>
    <property type="molecule type" value="Genomic_DNA"/>
</dbReference>
<protein>
    <submittedName>
        <fullName evidence="7">RHS repeat-associated core domain-containing protein</fullName>
    </submittedName>
</protein>
<dbReference type="PANTHER" id="PTHR32305:SF15">
    <property type="entry name" value="PROTEIN RHSA-RELATED"/>
    <property type="match status" value="1"/>
</dbReference>
<dbReference type="InterPro" id="IPR036689">
    <property type="entry name" value="ESAT-6-like_sf"/>
</dbReference>
<keyword evidence="8" id="KW-1185">Reference proteome</keyword>
<evidence type="ECO:0000259" key="6">
    <source>
        <dbReference type="Pfam" id="PF25023"/>
    </source>
</evidence>
<evidence type="ECO:0000313" key="7">
    <source>
        <dbReference type="EMBL" id="MDT0318479.1"/>
    </source>
</evidence>
<evidence type="ECO:0000256" key="1">
    <source>
        <dbReference type="ARBA" id="ARBA00022737"/>
    </source>
</evidence>
<dbReference type="Gene3D" id="1.10.287.1060">
    <property type="entry name" value="ESAT-6-like"/>
    <property type="match status" value="1"/>
</dbReference>
<proteinExistence type="predicted"/>
<feature type="transmembrane region" description="Helical" evidence="3">
    <location>
        <begin position="235"/>
        <end position="264"/>
    </location>
</feature>
<reference evidence="8" key="1">
    <citation type="submission" date="2023-07" db="EMBL/GenBank/DDBJ databases">
        <title>30 novel species of actinomycetes from the DSMZ collection.</title>
        <authorList>
            <person name="Nouioui I."/>
        </authorList>
    </citation>
    <scope>NUCLEOTIDE SEQUENCE [LARGE SCALE GENOMIC DNA]</scope>
    <source>
        <strain evidence="8">DSM 44918</strain>
    </source>
</reference>
<dbReference type="NCBIfam" id="TIGR03696">
    <property type="entry name" value="Rhs_assc_core"/>
    <property type="match status" value="1"/>
</dbReference>
<dbReference type="InterPro" id="IPR056823">
    <property type="entry name" value="TEN-like_YD-shell"/>
</dbReference>
<dbReference type="Pfam" id="PF05593">
    <property type="entry name" value="RHS_repeat"/>
    <property type="match status" value="5"/>
</dbReference>
<evidence type="ECO:0000259" key="5">
    <source>
        <dbReference type="Pfam" id="PF21725"/>
    </source>
</evidence>
<dbReference type="Proteomes" id="UP001183420">
    <property type="component" value="Unassembled WGS sequence"/>
</dbReference>
<dbReference type="InterPro" id="IPR031325">
    <property type="entry name" value="RHS_repeat"/>
</dbReference>
<gene>
    <name evidence="7" type="ORF">RNC47_09045</name>
</gene>
<dbReference type="InterPro" id="IPR022385">
    <property type="entry name" value="Rhs_assc_core"/>
</dbReference>
<feature type="region of interest" description="Disordered" evidence="2">
    <location>
        <begin position="124"/>
        <end position="170"/>
    </location>
</feature>
<dbReference type="InterPro" id="IPR049082">
    <property type="entry name" value="T7SS_signal"/>
</dbReference>
<feature type="domain" description="DUF6531" evidence="4">
    <location>
        <begin position="344"/>
        <end position="415"/>
    </location>
</feature>
<dbReference type="Pfam" id="PF20148">
    <property type="entry name" value="DUF6531"/>
    <property type="match status" value="1"/>
</dbReference>
<dbReference type="PANTHER" id="PTHR32305">
    <property type="match status" value="1"/>
</dbReference>
<dbReference type="InterPro" id="IPR045351">
    <property type="entry name" value="DUF6531"/>
</dbReference>
<feature type="region of interest" description="Disordered" evidence="2">
    <location>
        <begin position="780"/>
        <end position="810"/>
    </location>
</feature>
<dbReference type="Gene3D" id="2.180.10.10">
    <property type="entry name" value="RHS repeat-associated core"/>
    <property type="match status" value="3"/>
</dbReference>
<keyword evidence="1" id="KW-0677">Repeat</keyword>
<evidence type="ECO:0000256" key="2">
    <source>
        <dbReference type="SAM" id="MobiDB-lite"/>
    </source>
</evidence>
<dbReference type="Pfam" id="PF25023">
    <property type="entry name" value="TEN_YD-shell"/>
    <property type="match status" value="2"/>
</dbReference>
<dbReference type="NCBIfam" id="TIGR01643">
    <property type="entry name" value="YD_repeat_2x"/>
    <property type="match status" value="10"/>
</dbReference>
<dbReference type="Pfam" id="PF21725">
    <property type="entry name" value="T7SS_signal"/>
    <property type="match status" value="1"/>
</dbReference>
<sequence>MDRDPTPGDPDEVRTLADELQTFADDVGEALGRIRGMAEDRAVLEWAGLSAEAFRSEFDGVPGNLQKLQTSYDMAAQALQTYWPKLETAQGMADRALDRAISAQADLSTAQAALADAQDWVSRAGDEAERLEEQSDRENVEPPSEAEVRAATRDATAANEAASSAQSRVDSAEEALSAARQLALDAKEMREEAARTCASEIDAASDAGIQNRRWWEDAIHWVSENWDTIVEICKVVVAVLGIVVMIIGGPLAWVVLAAALVVLADTLYDYANGRATLWDVAFAALDCIPGMKGLTTLGGLARGLRGGLAAARTGLQGLRQGVRGLGQALRGLARRADGRVCPTDPIDMATGEMFMTAVDVELPGVLPLVIARFHSSTLRTGRWFGPSWVSTLDQRLVLGDDGVRFVTDDGMVLEYPRPLGDPDVPVLPVEGPRWGLSWDGVPNSPLTIHQPETGRTLHFAPVAGRPATELPLTAIADRNDNRVHFAYDDTGAPHEVFHDGGYRLAVETDGSHVTALSLISAPDEPVLLRYGYDERGNLTAVTDSSGIPSQLFYDDRHRVIGWEDRNGAWYRYRYDDAGRCVATEGVDGILSSSIVYEPESGRTRFTNALGHTTVYEFNDSYQPVAETDPLGNVVRTAWDRYDRPTSVTDPLGRTTGYEYDDAGRLVRTVYPDGSEQLAAYDERGLLVRQTGPDGSEWRYDYDQRGNQTEVHDPAGTRLAFSYGPRGELLSITGRSGATTRVESDPRGLPVAAHSDQGSTTTVRRDAFGRAVAATDPLGRTTSTTWTLEGRRSSRTSPDGTTETWTWDGEGNLLSHTNGTGATTSFTYTAFHKVATRTDATGGRIQYRFDRELNLTEVVNALGHSWRYVYDPAGRLVEETDFAGRILRYAYDPAGRRLSSINGAGETTTFVRDALGNVIEKNCGGSRTTFRYDRAGRLTTASGPDVEIAYERDALGRIVRESLNGLSTGFAYDDAGRRTQRTTPGGAVTAWSYTPEGVPTELHAADHSIRFAHDSAGQETRRDLGAGLALHHTWDEASRLVAQRLTRSTAAAPGGAALAGRDYRYATGSPNPDLVDDLLLGTEELGLDDNGRITAVHGNDRDEHYTYDAAGNLATASTPGDPEPAALTYAGSRLTSAGRRSYRYDDQGRVVHLTQRTLSGKRKVWHYGWDAEDRLVTVATPGGDHWHYTYDPFGRRIGKQRIDSSGRTVERFTFVWDGDNLAEQHHEAGDRVTHTTWEYEPGSHRVLTQEQRGWLKDAPQDEIDRRFHHIVTDLVGTPTEFLTPDGEVAWRRRTTLWGAPLGPTEGDFPLRFPGQYHDPETGLHYNRHRYYDPATARYLSPDPLGLTPAPDPYAYAPNPYTWSDPLGLTCRPRFVGLQWLTDRQLGVGGARGQISFRYQQHVTGQAYEQVWELADGRRVHVDGGPANGWITEAKWTQSEGQWDASPYNPDHHLFSETKQENLVDQAERLLELNDGIGGNGVRYAVSNLEGAQYFQNLFAGNERLAEAMASGRLGVFHVPANGMWG</sequence>
<accession>A0ABU2LLL5</accession>
<keyword evidence="3" id="KW-0812">Transmembrane</keyword>
<organism evidence="7 8">
    <name type="scientific">Streptomyces millisiae</name>
    <dbReference type="NCBI Taxonomy" id="3075542"/>
    <lineage>
        <taxon>Bacteria</taxon>
        <taxon>Bacillati</taxon>
        <taxon>Actinomycetota</taxon>
        <taxon>Actinomycetes</taxon>
        <taxon>Kitasatosporales</taxon>
        <taxon>Streptomycetaceae</taxon>
        <taxon>Streptomyces</taxon>
    </lineage>
</organism>
<dbReference type="RefSeq" id="WP_311597183.1">
    <property type="nucleotide sequence ID" value="NZ_JAVREM010000006.1"/>
</dbReference>
<feature type="compositionally biased region" description="Low complexity" evidence="2">
    <location>
        <begin position="798"/>
        <end position="810"/>
    </location>
</feature>
<keyword evidence="3" id="KW-0472">Membrane</keyword>
<feature type="domain" description="Putative T7SS secretion signal" evidence="5">
    <location>
        <begin position="8"/>
        <end position="206"/>
    </location>
</feature>
<dbReference type="SUPFAM" id="SSF140453">
    <property type="entry name" value="EsxAB dimer-like"/>
    <property type="match status" value="1"/>
</dbReference>
<feature type="domain" description="Teneurin-like YD-shell" evidence="6">
    <location>
        <begin position="1087"/>
        <end position="1341"/>
    </location>
</feature>
<dbReference type="InterPro" id="IPR050708">
    <property type="entry name" value="T6SS_VgrG/RHS"/>
</dbReference>
<feature type="region of interest" description="Disordered" evidence="2">
    <location>
        <begin position="734"/>
        <end position="761"/>
    </location>
</feature>
<evidence type="ECO:0000313" key="8">
    <source>
        <dbReference type="Proteomes" id="UP001183420"/>
    </source>
</evidence>
<feature type="compositionally biased region" description="Basic and acidic residues" evidence="2">
    <location>
        <begin position="124"/>
        <end position="152"/>
    </location>
</feature>
<name>A0ABU2LLL5_9ACTN</name>
<feature type="compositionally biased region" description="Low complexity" evidence="2">
    <location>
        <begin position="153"/>
        <end position="168"/>
    </location>
</feature>